<proteinExistence type="predicted"/>
<evidence type="ECO:0000313" key="1">
    <source>
        <dbReference type="EMBL" id="VTJ61410.1"/>
    </source>
</evidence>
<dbReference type="AlphaFoldDB" id="A0A5E4AX62"/>
<dbReference type="Proteomes" id="UP000335636">
    <property type="component" value="Unassembled WGS sequence"/>
</dbReference>
<accession>A0A5E4AX62</accession>
<protein>
    <submittedName>
        <fullName evidence="1">Uncharacterized protein</fullName>
    </submittedName>
</protein>
<evidence type="ECO:0000313" key="2">
    <source>
        <dbReference type="Proteomes" id="UP000335636"/>
    </source>
</evidence>
<comment type="caution">
    <text evidence="1">The sequence shown here is derived from an EMBL/GenBank/DDBJ whole genome shotgun (WGS) entry which is preliminary data.</text>
</comment>
<name>A0A5E4AX62_MARMO</name>
<dbReference type="EMBL" id="CABDUW010000174">
    <property type="protein sequence ID" value="VTJ61410.1"/>
    <property type="molecule type" value="Genomic_DNA"/>
</dbReference>
<organism evidence="1 2">
    <name type="scientific">Marmota monax</name>
    <name type="common">Woodchuck</name>
    <dbReference type="NCBI Taxonomy" id="9995"/>
    <lineage>
        <taxon>Eukaryota</taxon>
        <taxon>Metazoa</taxon>
        <taxon>Chordata</taxon>
        <taxon>Craniata</taxon>
        <taxon>Vertebrata</taxon>
        <taxon>Euteleostomi</taxon>
        <taxon>Mammalia</taxon>
        <taxon>Eutheria</taxon>
        <taxon>Euarchontoglires</taxon>
        <taxon>Glires</taxon>
        <taxon>Rodentia</taxon>
        <taxon>Sciuromorpha</taxon>
        <taxon>Sciuridae</taxon>
        <taxon>Xerinae</taxon>
        <taxon>Marmotini</taxon>
        <taxon>Marmota</taxon>
    </lineage>
</organism>
<sequence>MSLSLDHLWAFTTLRNVSRAQRLCQFSVCLHKDILWEPRIGSIIGFRLLSLEGEAKVVSLSDLPTGMRPHAKDSHYWPQPFLQQCPWRKFKDISEGIPLRALSWRDCLSLSRPYLISDELISWSRPYTKGGQRMEFSIETNTLIFKYHTDWITNAQNTKERQTGDFLQLGKQLLCGAYKCIDMSLIVTMNTIRFNVSFEKPSAKHATKGHVCVKPPFFFVASTQNHKGSSLL</sequence>
<gene>
    <name evidence="1" type="ORF">MONAX_5E022210</name>
</gene>
<reference evidence="1" key="1">
    <citation type="submission" date="2019-04" db="EMBL/GenBank/DDBJ databases">
        <authorList>
            <person name="Alioto T."/>
            <person name="Alioto T."/>
        </authorList>
    </citation>
    <scope>NUCLEOTIDE SEQUENCE [LARGE SCALE GENOMIC DNA]</scope>
</reference>
<keyword evidence="2" id="KW-1185">Reference proteome</keyword>